<accession>A0A367EH74</accession>
<keyword evidence="1" id="KW-0472">Membrane</keyword>
<gene>
    <name evidence="2" type="ORF">DQ392_18585</name>
</gene>
<keyword evidence="1" id="KW-1133">Transmembrane helix</keyword>
<dbReference type="AlphaFoldDB" id="A0A367EH74"/>
<feature type="transmembrane region" description="Helical" evidence="1">
    <location>
        <begin position="12"/>
        <end position="31"/>
    </location>
</feature>
<keyword evidence="1" id="KW-0812">Transmembrane</keyword>
<dbReference type="EMBL" id="QOIM01000037">
    <property type="protein sequence ID" value="RCG17062.1"/>
    <property type="molecule type" value="Genomic_DNA"/>
</dbReference>
<dbReference type="Proteomes" id="UP000253507">
    <property type="component" value="Unassembled WGS sequence"/>
</dbReference>
<evidence type="ECO:0008006" key="4">
    <source>
        <dbReference type="Google" id="ProtNLM"/>
    </source>
</evidence>
<proteinExistence type="predicted"/>
<evidence type="ECO:0000313" key="3">
    <source>
        <dbReference type="Proteomes" id="UP000253507"/>
    </source>
</evidence>
<protein>
    <recommendedName>
        <fullName evidence="4">DUF5326 family protein</fullName>
    </recommendedName>
</protein>
<evidence type="ECO:0000256" key="1">
    <source>
        <dbReference type="SAM" id="Phobius"/>
    </source>
</evidence>
<feature type="transmembrane region" description="Helical" evidence="1">
    <location>
        <begin position="37"/>
        <end position="59"/>
    </location>
</feature>
<dbReference type="Pfam" id="PF17260">
    <property type="entry name" value="DUF5326"/>
    <property type="match status" value="1"/>
</dbReference>
<comment type="caution">
    <text evidence="2">The sequence shown here is derived from an EMBL/GenBank/DDBJ whole genome shotgun (WGS) entry which is preliminary data.</text>
</comment>
<evidence type="ECO:0000313" key="2">
    <source>
        <dbReference type="EMBL" id="RCG17062.1"/>
    </source>
</evidence>
<organism evidence="2 3">
    <name type="scientific">Streptomyces reniochalinae</name>
    <dbReference type="NCBI Taxonomy" id="2250578"/>
    <lineage>
        <taxon>Bacteria</taxon>
        <taxon>Bacillati</taxon>
        <taxon>Actinomycetota</taxon>
        <taxon>Actinomycetes</taxon>
        <taxon>Kitasatosporales</taxon>
        <taxon>Streptomycetaceae</taxon>
        <taxon>Streptomyces</taxon>
    </lineage>
</organism>
<keyword evidence="3" id="KW-1185">Reference proteome</keyword>
<name>A0A367EH74_9ACTN</name>
<dbReference type="RefSeq" id="WP_114016756.1">
    <property type="nucleotide sequence ID" value="NZ_QOIM01000037.1"/>
</dbReference>
<dbReference type="InterPro" id="IPR020246">
    <property type="entry name" value="Uncharacterised_SCO3924"/>
</dbReference>
<sequence>MDTKGSLASLPWWVTWIVIPVIALVVFGGLIASLVGFLIGLLFKVLIFVALVGGVVYLVRRFKSGSSSSRSDW</sequence>
<dbReference type="OrthoDB" id="4333131at2"/>
<reference evidence="2 3" key="1">
    <citation type="submission" date="2018-06" db="EMBL/GenBank/DDBJ databases">
        <title>Streptomyces reniochalinae sp. nov. and Streptomyces diacarnus sp. nov. from marine sponges.</title>
        <authorList>
            <person name="Li L."/>
        </authorList>
    </citation>
    <scope>NUCLEOTIDE SEQUENCE [LARGE SCALE GENOMIC DNA]</scope>
    <source>
        <strain evidence="2 3">LHW50302</strain>
    </source>
</reference>